<gene>
    <name evidence="1" type="ORF">SGCZBJ_18315</name>
</gene>
<evidence type="ECO:0000313" key="1">
    <source>
        <dbReference type="EMBL" id="PLR22304.1"/>
    </source>
</evidence>
<organism evidence="1 2">
    <name type="scientific">Caulobacter zeae</name>
    <dbReference type="NCBI Taxonomy" id="2055137"/>
    <lineage>
        <taxon>Bacteria</taxon>
        <taxon>Pseudomonadati</taxon>
        <taxon>Pseudomonadota</taxon>
        <taxon>Alphaproteobacteria</taxon>
        <taxon>Caulobacterales</taxon>
        <taxon>Caulobacteraceae</taxon>
        <taxon>Caulobacter</taxon>
    </lineage>
</organism>
<dbReference type="Proteomes" id="UP000234479">
    <property type="component" value="Unassembled WGS sequence"/>
</dbReference>
<dbReference type="AlphaFoldDB" id="A0A2N5D8C0"/>
<dbReference type="EMBL" id="PJRS01000039">
    <property type="protein sequence ID" value="PLR22304.1"/>
    <property type="molecule type" value="Genomic_DNA"/>
</dbReference>
<proteinExistence type="predicted"/>
<reference evidence="1 2" key="1">
    <citation type="submission" date="2017-12" db="EMBL/GenBank/DDBJ databases">
        <title>The genome sequence of Caulobacter sp. 410.</title>
        <authorList>
            <person name="Gao J."/>
            <person name="Mao X."/>
            <person name="Sun J."/>
        </authorList>
    </citation>
    <scope>NUCLEOTIDE SEQUENCE [LARGE SCALE GENOMIC DNA]</scope>
    <source>
        <strain evidence="1 2">410</strain>
    </source>
</reference>
<accession>A0A2N5D8C0</accession>
<protein>
    <submittedName>
        <fullName evidence="1">Uncharacterized protein</fullName>
    </submittedName>
</protein>
<evidence type="ECO:0000313" key="2">
    <source>
        <dbReference type="Proteomes" id="UP000234479"/>
    </source>
</evidence>
<comment type="caution">
    <text evidence="1">The sequence shown here is derived from an EMBL/GenBank/DDBJ whole genome shotgun (WGS) entry which is preliminary data.</text>
</comment>
<name>A0A2N5D8C0_9CAUL</name>
<sequence>MLPVISTEQLTLEACGCPTVKFPLRVKFETGLGVNVAAEAELAAPAVARAMAADRTAAYLITLNSPRFVVICRQYLH</sequence>
<keyword evidence="2" id="KW-1185">Reference proteome</keyword>